<feature type="domain" description="DH" evidence="18">
    <location>
        <begin position="607"/>
        <end position="795"/>
    </location>
</feature>
<dbReference type="InterPro" id="IPR035899">
    <property type="entry name" value="DBL_dom_sf"/>
</dbReference>
<dbReference type="GO" id="GO:0005085">
    <property type="term" value="F:guanyl-nucleotide exchange factor activity"/>
    <property type="evidence" value="ECO:0007669"/>
    <property type="project" value="UniProtKB-KW"/>
</dbReference>
<dbReference type="GO" id="GO:0042995">
    <property type="term" value="C:cell projection"/>
    <property type="evidence" value="ECO:0007669"/>
    <property type="project" value="UniProtKB-SubCell"/>
</dbReference>
<feature type="domain" description="Phorbol-ester/DAG-type" evidence="20">
    <location>
        <begin position="979"/>
        <end position="1029"/>
    </location>
</feature>
<dbReference type="SUPFAM" id="SSF55550">
    <property type="entry name" value="SH2 domain"/>
    <property type="match status" value="1"/>
</dbReference>
<dbReference type="InterPro" id="IPR000219">
    <property type="entry name" value="DH_dom"/>
</dbReference>
<sequence>LLKRKVKQKLKAETLTVFVFASFVLLVEWEQRHSSGVNNSQDSAFIEEREGYQDLKQNNNNSRKTTRQQELKEQECGGSLVGGGGGGEYGSDCSAETLSVNSAQSMQNSSNEDTKNYGNGGGDIIDYEEDERFIEQQQQQQLGNLASMTAKEMKDRKKSLMTRLMPGRNGPNEANKRLGFARSEEVGIPGEGGGGATTTVSTTTSNTALAPPELIKQNSKESTDSSDNWLPILPDRPLGSFMENLGPGQVVGRQAFGAIPMGELLIGLSIEQGTGLVLDIREARELKIGPRASYVKAYLMEGKNCVAKAKTQPSRTRSASPSFRQKLIFNENLRNKMLQITVIGDFGRLERKIFMGVIQIALEELQLGGGGNIVGWYKLFDSDSLNGAKMPCSNNRENELWQQCIKWIKSTGVLAPEAEFDKLSDFAFILRDGILLCNLAIKLCPNCIYSHEILSQYQQSHFVCSKNIALFLKACRDHFSINEVFSEDDLLELQNFPAVLRLLSQLSRSQKSRQLGLKPFPEETILPSKLPNREESDDDIYLNLREQYEQQQQQQYTEFDNYSVINKQREEEEERTGQEIYESICSQKIPRNRCLPLNYLEFTPTNNRDHCLKELLDTEISYLDGIQTIIDRFYNPLRFHLQSSDFLTIFINIFEILGLHRKFLPELTEAILKCLGLVKEDGDEVLDKNWVAQVFFKYKMNFTIYGLFCSQLGSSSRRIEELERVDFNYKRIVEELGKNLQFKLRDFLILPFQRITKYHLILENLFKNTSDLTEKSFLNEAYEAMKDVAVYVNEMKRDQEIIGCINTIERSICDLDVNLLHYGRFMFDGTLKIAITENGTSSKAKQRSVFLFESMILFAKREAGTYKSKNFYFLSDFDLIESNDLSSTTTLNKYNSISRKLTSNLFDLNNYSNSFIIEKRKLNNNKRRNSSTFFGGIGNEAINSTNLLIQFIFKNLNDLNNWKQMIKKAINPKEASALGHTLLYKTYSSVTICSVCSKLLRGKFFQGYHCSGCNKDFHLECTKKCECLAKIIIRQQQEVSPTITRLSSIFPQTFNLNNSNLNINQQLQNINNTILSLNFTNGHGGYGGGGRTLPNLDFKKRYSRSSNCSLSEVITVDDNDTPTHLLPSPMASNSIYSKKKKRYSRSSNCSLSEVITVDDNDTPTHLLPSPMASNSIYSKKVPMIVSSRIMEAVDIPLERQNIPEEYPWYFGEIGRKIANNLLEGTEKGTFLIRWNTNYQQYVLSLQIGNLLKHIKIGFDEENNKYFLHEERLFDSVVDLVNFYRSNSIKEGFEIDVILKSTPLKSALFIAQRSFSRPDTSKYLTLIPGDLIEVLDTIGEDKGWWKGSINGGPSAYFPFSYVKPEQNYLEGEALEGHRVQQLQQQQRQQVLLFPQHHQRQHSSNNNGQQQQIPLNFEEELEERCNNNRCGE</sequence>
<evidence type="ECO:0000256" key="5">
    <source>
        <dbReference type="ARBA" id="ARBA00022723"/>
    </source>
</evidence>
<dbReference type="Gene3D" id="2.60.40.150">
    <property type="entry name" value="C2 domain"/>
    <property type="match status" value="1"/>
</dbReference>
<dbReference type="Gene3D" id="2.30.30.40">
    <property type="entry name" value="SH3 Domains"/>
    <property type="match status" value="1"/>
</dbReference>
<dbReference type="Pfam" id="PF00621">
    <property type="entry name" value="RhoGEF"/>
    <property type="match status" value="1"/>
</dbReference>
<keyword evidence="9" id="KW-0770">Synapse</keyword>
<dbReference type="GO" id="GO:0016477">
    <property type="term" value="P:cell migration"/>
    <property type="evidence" value="ECO:0007669"/>
    <property type="project" value="TreeGrafter"/>
</dbReference>
<dbReference type="GO" id="GO:0008270">
    <property type="term" value="F:zinc ion binding"/>
    <property type="evidence" value="ECO:0007669"/>
    <property type="project" value="UniProtKB-KW"/>
</dbReference>
<keyword evidence="3" id="KW-0597">Phosphoprotein</keyword>
<evidence type="ECO:0000313" key="22">
    <source>
        <dbReference type="WBParaSite" id="scf7180000422138.g8402"/>
    </source>
</evidence>
<evidence type="ECO:0000259" key="16">
    <source>
        <dbReference type="PROSITE" id="PS50002"/>
    </source>
</evidence>
<dbReference type="PROSITE" id="PS50021">
    <property type="entry name" value="CH"/>
    <property type="match status" value="1"/>
</dbReference>
<feature type="domain" description="Calponin-homology (CH)" evidence="19">
    <location>
        <begin position="398"/>
        <end position="511"/>
    </location>
</feature>
<dbReference type="GO" id="GO:0045202">
    <property type="term" value="C:synapse"/>
    <property type="evidence" value="ECO:0007669"/>
    <property type="project" value="UniProtKB-SubCell"/>
</dbReference>
<dbReference type="SMART" id="SM00233">
    <property type="entry name" value="PH"/>
    <property type="match status" value="1"/>
</dbReference>
<dbReference type="PROSITE" id="PS50001">
    <property type="entry name" value="SH2"/>
    <property type="match status" value="1"/>
</dbReference>
<dbReference type="InterPro" id="IPR001715">
    <property type="entry name" value="CH_dom"/>
</dbReference>
<keyword evidence="8 12" id="KW-0727">SH2 domain</keyword>
<dbReference type="Proteomes" id="UP000887560">
    <property type="component" value="Unplaced"/>
</dbReference>
<keyword evidence="2 13" id="KW-0728">SH3 domain</keyword>
<feature type="domain" description="C2" evidence="17">
    <location>
        <begin position="260"/>
        <end position="377"/>
    </location>
</feature>
<dbReference type="Pfam" id="PF22697">
    <property type="entry name" value="SOS1_NGEF_PH"/>
    <property type="match status" value="1"/>
</dbReference>
<evidence type="ECO:0000259" key="17">
    <source>
        <dbReference type="PROSITE" id="PS50004"/>
    </source>
</evidence>
<dbReference type="PROSITE" id="PS50004">
    <property type="entry name" value="C2"/>
    <property type="match status" value="1"/>
</dbReference>
<accession>A0A915NW63</accession>
<dbReference type="InterPro" id="IPR036872">
    <property type="entry name" value="CH_dom_sf"/>
</dbReference>
<dbReference type="PROSITE" id="PS50002">
    <property type="entry name" value="SH3"/>
    <property type="match status" value="1"/>
</dbReference>
<dbReference type="InterPro" id="IPR001452">
    <property type="entry name" value="SH3_domain"/>
</dbReference>
<organism evidence="21 22">
    <name type="scientific">Meloidogyne floridensis</name>
    <dbReference type="NCBI Taxonomy" id="298350"/>
    <lineage>
        <taxon>Eukaryota</taxon>
        <taxon>Metazoa</taxon>
        <taxon>Ecdysozoa</taxon>
        <taxon>Nematoda</taxon>
        <taxon>Chromadorea</taxon>
        <taxon>Rhabditida</taxon>
        <taxon>Tylenchina</taxon>
        <taxon>Tylenchomorpha</taxon>
        <taxon>Tylenchoidea</taxon>
        <taxon>Meloidogynidae</taxon>
        <taxon>Meloidogyninae</taxon>
        <taxon>Meloidogyne</taxon>
    </lineage>
</organism>
<keyword evidence="5" id="KW-0479">Metal-binding</keyword>
<dbReference type="CDD" id="cd00160">
    <property type="entry name" value="RhoGEF"/>
    <property type="match status" value="1"/>
</dbReference>
<dbReference type="Gene3D" id="3.30.60.20">
    <property type="match status" value="1"/>
</dbReference>
<dbReference type="InterPro" id="IPR002219">
    <property type="entry name" value="PKC_DAG/PE"/>
</dbReference>
<evidence type="ECO:0000259" key="18">
    <source>
        <dbReference type="PROSITE" id="PS50010"/>
    </source>
</evidence>
<dbReference type="InterPro" id="IPR036028">
    <property type="entry name" value="SH3-like_dom_sf"/>
</dbReference>
<dbReference type="InterPro" id="IPR055251">
    <property type="entry name" value="SOS1_NGEF_PH"/>
</dbReference>
<dbReference type="SUPFAM" id="SSF50044">
    <property type="entry name" value="SH3-domain"/>
    <property type="match status" value="1"/>
</dbReference>
<dbReference type="InterPro" id="IPR001849">
    <property type="entry name" value="PH_domain"/>
</dbReference>
<dbReference type="SUPFAM" id="SSF48065">
    <property type="entry name" value="DBL homology domain (DH-domain)"/>
    <property type="match status" value="1"/>
</dbReference>
<protein>
    <submittedName>
        <fullName evidence="22">Uncharacterized protein</fullName>
    </submittedName>
</protein>
<evidence type="ECO:0000313" key="21">
    <source>
        <dbReference type="Proteomes" id="UP000887560"/>
    </source>
</evidence>
<proteinExistence type="predicted"/>
<evidence type="ECO:0000256" key="9">
    <source>
        <dbReference type="ARBA" id="ARBA00023018"/>
    </source>
</evidence>
<evidence type="ECO:0000256" key="6">
    <source>
        <dbReference type="ARBA" id="ARBA00022771"/>
    </source>
</evidence>
<feature type="region of interest" description="Disordered" evidence="14">
    <location>
        <begin position="52"/>
        <end position="83"/>
    </location>
</feature>
<dbReference type="SMART" id="SM00252">
    <property type="entry name" value="SH2"/>
    <property type="match status" value="1"/>
</dbReference>
<name>A0A915NW63_9BILA</name>
<dbReference type="InterPro" id="IPR001331">
    <property type="entry name" value="GDS_CDC24_CS"/>
</dbReference>
<evidence type="ECO:0000256" key="14">
    <source>
        <dbReference type="SAM" id="MobiDB-lite"/>
    </source>
</evidence>
<dbReference type="WBParaSite" id="scf7180000422138.g8402">
    <property type="protein sequence ID" value="scf7180000422138.g8402"/>
    <property type="gene ID" value="scf7180000422138.g8402"/>
</dbReference>
<dbReference type="CDD" id="cd20810">
    <property type="entry name" value="C1_VAV"/>
    <property type="match status" value="1"/>
</dbReference>
<dbReference type="PROSITE" id="PS00741">
    <property type="entry name" value="DH_1"/>
    <property type="match status" value="1"/>
</dbReference>
<dbReference type="SMART" id="SM00239">
    <property type="entry name" value="C2"/>
    <property type="match status" value="1"/>
</dbReference>
<dbReference type="PANTHER" id="PTHR45818">
    <property type="entry name" value="PROTEIN VAV"/>
    <property type="match status" value="1"/>
</dbReference>
<dbReference type="GO" id="GO:0035556">
    <property type="term" value="P:intracellular signal transduction"/>
    <property type="evidence" value="ECO:0007669"/>
    <property type="project" value="InterPro"/>
</dbReference>
<dbReference type="SUPFAM" id="SSF47576">
    <property type="entry name" value="Calponin-homology domain, CH-domain"/>
    <property type="match status" value="1"/>
</dbReference>
<dbReference type="SUPFAM" id="SSF57889">
    <property type="entry name" value="Cysteine-rich domain"/>
    <property type="match status" value="1"/>
</dbReference>
<dbReference type="InterPro" id="IPR036860">
    <property type="entry name" value="SH2_dom_sf"/>
</dbReference>
<evidence type="ECO:0000256" key="8">
    <source>
        <dbReference type="ARBA" id="ARBA00022999"/>
    </source>
</evidence>
<dbReference type="PROSITE" id="PS50010">
    <property type="entry name" value="DH_2"/>
    <property type="match status" value="1"/>
</dbReference>
<evidence type="ECO:0000256" key="1">
    <source>
        <dbReference type="ARBA" id="ARBA00004316"/>
    </source>
</evidence>
<evidence type="ECO:0000256" key="12">
    <source>
        <dbReference type="PROSITE-ProRule" id="PRU00191"/>
    </source>
</evidence>
<reference evidence="22" key="1">
    <citation type="submission" date="2022-11" db="UniProtKB">
        <authorList>
            <consortium name="WormBaseParasite"/>
        </authorList>
    </citation>
    <scope>IDENTIFICATION</scope>
</reference>
<dbReference type="Gene3D" id="1.20.900.10">
    <property type="entry name" value="Dbl homology (DH) domain"/>
    <property type="match status" value="1"/>
</dbReference>
<keyword evidence="6" id="KW-0863">Zinc-finger</keyword>
<dbReference type="SUPFAM" id="SSF50729">
    <property type="entry name" value="PH domain-like"/>
    <property type="match status" value="1"/>
</dbReference>
<evidence type="ECO:0000259" key="20">
    <source>
        <dbReference type="PROSITE" id="PS50081"/>
    </source>
</evidence>
<evidence type="ECO:0000256" key="10">
    <source>
        <dbReference type="ARBA" id="ARBA00023273"/>
    </source>
</evidence>
<comment type="subcellular location">
    <subcellularLocation>
        <location evidence="1">Cell projection</location>
    </subcellularLocation>
    <subcellularLocation>
        <location evidence="11">Synapse</location>
    </subcellularLocation>
</comment>
<dbReference type="Gene3D" id="2.30.29.30">
    <property type="entry name" value="Pleckstrin-homology domain (PH domain)/Phosphotyrosine-binding domain (PTB)"/>
    <property type="match status" value="1"/>
</dbReference>
<dbReference type="SMART" id="SM00325">
    <property type="entry name" value="RhoGEF"/>
    <property type="match status" value="1"/>
</dbReference>
<dbReference type="SUPFAM" id="SSF49562">
    <property type="entry name" value="C2 domain (Calcium/lipid-binding domain, CaLB)"/>
    <property type="match status" value="1"/>
</dbReference>
<dbReference type="PANTHER" id="PTHR45818:SF3">
    <property type="entry name" value="PROTEIN VAV"/>
    <property type="match status" value="1"/>
</dbReference>
<dbReference type="Pfam" id="PF00168">
    <property type="entry name" value="C2"/>
    <property type="match status" value="1"/>
</dbReference>
<evidence type="ECO:0000256" key="11">
    <source>
        <dbReference type="ARBA" id="ARBA00034103"/>
    </source>
</evidence>
<evidence type="ECO:0000259" key="15">
    <source>
        <dbReference type="PROSITE" id="PS50001"/>
    </source>
</evidence>
<feature type="compositionally biased region" description="Polar residues" evidence="14">
    <location>
        <begin position="101"/>
        <end position="111"/>
    </location>
</feature>
<evidence type="ECO:0000256" key="13">
    <source>
        <dbReference type="PROSITE-ProRule" id="PRU00192"/>
    </source>
</evidence>
<dbReference type="InterPro" id="IPR000980">
    <property type="entry name" value="SH2"/>
</dbReference>
<feature type="region of interest" description="Disordered" evidence="14">
    <location>
        <begin position="101"/>
        <end position="120"/>
    </location>
</feature>
<dbReference type="SMART" id="SM00326">
    <property type="entry name" value="SH3"/>
    <property type="match status" value="1"/>
</dbReference>
<feature type="domain" description="SH2" evidence="15">
    <location>
        <begin position="1208"/>
        <end position="1303"/>
    </location>
</feature>
<dbReference type="Pfam" id="PF00017">
    <property type="entry name" value="SH2"/>
    <property type="match status" value="1"/>
</dbReference>
<evidence type="ECO:0000256" key="7">
    <source>
        <dbReference type="ARBA" id="ARBA00022833"/>
    </source>
</evidence>
<dbReference type="InterPro" id="IPR046349">
    <property type="entry name" value="C1-like_sf"/>
</dbReference>
<dbReference type="Gene3D" id="1.10.418.10">
    <property type="entry name" value="Calponin-like domain"/>
    <property type="match status" value="1"/>
</dbReference>
<dbReference type="InterPro" id="IPR035892">
    <property type="entry name" value="C2_domain_sf"/>
</dbReference>
<feature type="domain" description="SH3" evidence="16">
    <location>
        <begin position="1303"/>
        <end position="1366"/>
    </location>
</feature>
<keyword evidence="21" id="KW-1185">Reference proteome</keyword>
<dbReference type="CDD" id="cd00174">
    <property type="entry name" value="SH3"/>
    <property type="match status" value="1"/>
</dbReference>
<dbReference type="Gene3D" id="3.30.505.10">
    <property type="entry name" value="SH2 domain"/>
    <property type="match status" value="1"/>
</dbReference>
<dbReference type="SMART" id="SM00033">
    <property type="entry name" value="CH"/>
    <property type="match status" value="1"/>
</dbReference>
<dbReference type="PROSITE" id="PS00479">
    <property type="entry name" value="ZF_DAG_PE_1"/>
    <property type="match status" value="1"/>
</dbReference>
<keyword evidence="10" id="KW-0966">Cell projection</keyword>
<evidence type="ECO:0000256" key="4">
    <source>
        <dbReference type="ARBA" id="ARBA00022658"/>
    </source>
</evidence>
<dbReference type="InterPro" id="IPR011993">
    <property type="entry name" value="PH-like_dom_sf"/>
</dbReference>
<evidence type="ECO:0000259" key="19">
    <source>
        <dbReference type="PROSITE" id="PS50021"/>
    </source>
</evidence>
<evidence type="ECO:0000256" key="3">
    <source>
        <dbReference type="ARBA" id="ARBA00022553"/>
    </source>
</evidence>
<evidence type="ECO:0000256" key="2">
    <source>
        <dbReference type="ARBA" id="ARBA00022443"/>
    </source>
</evidence>
<dbReference type="InterPro" id="IPR000008">
    <property type="entry name" value="C2_dom"/>
</dbReference>
<dbReference type="Pfam" id="PF00307">
    <property type="entry name" value="CH"/>
    <property type="match status" value="1"/>
</dbReference>
<dbReference type="PROSITE" id="PS50081">
    <property type="entry name" value="ZF_DAG_PE_2"/>
    <property type="match status" value="1"/>
</dbReference>
<dbReference type="GO" id="GO:0005737">
    <property type="term" value="C:cytoplasm"/>
    <property type="evidence" value="ECO:0007669"/>
    <property type="project" value="TreeGrafter"/>
</dbReference>
<keyword evidence="4" id="KW-0344">Guanine-nucleotide releasing factor</keyword>
<keyword evidence="7" id="KW-0862">Zinc</keyword>